<sequence>MRRLFPLPDDPADLLPSRPRGGDDPLGPCPLCGRPMVAGPSLDRHHWVPRSEGGREQTLMHRICHRKIHSVLDERALARDYATPESLRSHPEIARFLRWVARKPPEFMDRHRRGRR</sequence>
<feature type="region of interest" description="Disordered" evidence="1">
    <location>
        <begin position="1"/>
        <end position="29"/>
    </location>
</feature>
<evidence type="ECO:0000256" key="1">
    <source>
        <dbReference type="SAM" id="MobiDB-lite"/>
    </source>
</evidence>
<feature type="compositionally biased region" description="Low complexity" evidence="1">
    <location>
        <begin position="1"/>
        <end position="19"/>
    </location>
</feature>
<evidence type="ECO:0008006" key="4">
    <source>
        <dbReference type="Google" id="ProtNLM"/>
    </source>
</evidence>
<dbReference type="Proteomes" id="UP000219621">
    <property type="component" value="Unassembled WGS sequence"/>
</dbReference>
<dbReference type="PANTHER" id="PTHR37827">
    <property type="entry name" value="TUDOR DOMAIN-CONTAINING PROTEIN"/>
    <property type="match status" value="1"/>
</dbReference>
<name>A0A286GWH2_9PROT</name>
<gene>
    <name evidence="2" type="ORF">SAMN05421508_11023</name>
</gene>
<protein>
    <recommendedName>
        <fullName evidence="4">HNH endonuclease</fullName>
    </recommendedName>
</protein>
<evidence type="ECO:0000313" key="2">
    <source>
        <dbReference type="EMBL" id="SOD99832.1"/>
    </source>
</evidence>
<proteinExistence type="predicted"/>
<reference evidence="2 3" key="1">
    <citation type="submission" date="2017-09" db="EMBL/GenBank/DDBJ databases">
        <authorList>
            <person name="Ehlers B."/>
            <person name="Leendertz F.H."/>
        </authorList>
    </citation>
    <scope>NUCLEOTIDE SEQUENCE [LARGE SCALE GENOMIC DNA]</scope>
    <source>
        <strain evidence="2 3">USBA 140</strain>
    </source>
</reference>
<dbReference type="RefSeq" id="WP_245913547.1">
    <property type="nucleotide sequence ID" value="NZ_OCNJ01000010.1"/>
</dbReference>
<dbReference type="PANTHER" id="PTHR37827:SF1">
    <property type="entry name" value="HNH DOMAIN-CONTAINING PROTEIN"/>
    <property type="match status" value="1"/>
</dbReference>
<dbReference type="EMBL" id="OCNJ01000010">
    <property type="protein sequence ID" value="SOD99832.1"/>
    <property type="molecule type" value="Genomic_DNA"/>
</dbReference>
<dbReference type="AlphaFoldDB" id="A0A286GWH2"/>
<organism evidence="2 3">
    <name type="scientific">Caenispirillum bisanense</name>
    <dbReference type="NCBI Taxonomy" id="414052"/>
    <lineage>
        <taxon>Bacteria</taxon>
        <taxon>Pseudomonadati</taxon>
        <taxon>Pseudomonadota</taxon>
        <taxon>Alphaproteobacteria</taxon>
        <taxon>Rhodospirillales</taxon>
        <taxon>Novispirillaceae</taxon>
        <taxon>Caenispirillum</taxon>
    </lineage>
</organism>
<accession>A0A286GWH2</accession>
<keyword evidence="3" id="KW-1185">Reference proteome</keyword>
<evidence type="ECO:0000313" key="3">
    <source>
        <dbReference type="Proteomes" id="UP000219621"/>
    </source>
</evidence>